<dbReference type="EMBL" id="PEMW01000368">
    <property type="protein sequence ID" value="RTI50987.1"/>
    <property type="molecule type" value="Genomic_DNA"/>
</dbReference>
<organism evidence="1 2">
    <name type="scientific">Thermus scotoductus</name>
    <dbReference type="NCBI Taxonomy" id="37636"/>
    <lineage>
        <taxon>Bacteria</taxon>
        <taxon>Thermotogati</taxon>
        <taxon>Deinococcota</taxon>
        <taxon>Deinococci</taxon>
        <taxon>Thermales</taxon>
        <taxon>Thermaceae</taxon>
        <taxon>Thermus</taxon>
    </lineage>
</organism>
<sequence>MPQATRPEPGEGAFGPEGGREVSMASKALAPLGLMVAGVALMGIEVLTPPARQAPAGLLFFGGFLLESPRPR</sequence>
<proteinExistence type="predicted"/>
<dbReference type="AlphaFoldDB" id="A0A430VIL7"/>
<name>A0A430VIL7_THESC</name>
<evidence type="ECO:0000313" key="1">
    <source>
        <dbReference type="EMBL" id="RTI50987.1"/>
    </source>
</evidence>
<gene>
    <name evidence="1" type="ORF">CSW14_09860</name>
</gene>
<dbReference type="Proteomes" id="UP000287467">
    <property type="component" value="Unassembled WGS sequence"/>
</dbReference>
<evidence type="ECO:0000313" key="2">
    <source>
        <dbReference type="Proteomes" id="UP000287467"/>
    </source>
</evidence>
<accession>A0A430VIL7</accession>
<reference evidence="1 2" key="1">
    <citation type="journal article" date="2019" name="Extremophiles">
        <title>Biogeography of thermophiles and predominance of Thermus scotoductus in domestic water heaters.</title>
        <authorList>
            <person name="Wilpiszeski R.L."/>
            <person name="Zhang Z."/>
            <person name="House C.H."/>
        </authorList>
    </citation>
    <scope>NUCLEOTIDE SEQUENCE [LARGE SCALE GENOMIC DNA]</scope>
    <source>
        <strain evidence="1 2">1_S1</strain>
    </source>
</reference>
<protein>
    <submittedName>
        <fullName evidence="1">Uncharacterized protein</fullName>
    </submittedName>
</protein>
<comment type="caution">
    <text evidence="1">The sequence shown here is derived from an EMBL/GenBank/DDBJ whole genome shotgun (WGS) entry which is preliminary data.</text>
</comment>